<dbReference type="Pfam" id="PF00171">
    <property type="entry name" value="Aldedh"/>
    <property type="match status" value="1"/>
</dbReference>
<organism evidence="4 5">
    <name type="scientific">Roseateles aquatilis</name>
    <dbReference type="NCBI Taxonomy" id="431061"/>
    <lineage>
        <taxon>Bacteria</taxon>
        <taxon>Pseudomonadati</taxon>
        <taxon>Pseudomonadota</taxon>
        <taxon>Betaproteobacteria</taxon>
        <taxon>Burkholderiales</taxon>
        <taxon>Sphaerotilaceae</taxon>
        <taxon>Roseateles</taxon>
    </lineage>
</organism>
<evidence type="ECO:0000259" key="3">
    <source>
        <dbReference type="Pfam" id="PF00171"/>
    </source>
</evidence>
<dbReference type="Proteomes" id="UP000197468">
    <property type="component" value="Unassembled WGS sequence"/>
</dbReference>
<name>A0A246JEF5_9BURK</name>
<dbReference type="InterPro" id="IPR016161">
    <property type="entry name" value="Ald_DH/histidinol_DH"/>
</dbReference>
<comment type="similarity">
    <text evidence="1">Belongs to the aldehyde dehydrogenase family.</text>
</comment>
<dbReference type="PANTHER" id="PTHR43353:SF5">
    <property type="entry name" value="SUCCINATE-SEMIALDEHYDE DEHYDROGENASE, MITOCHONDRIAL"/>
    <property type="match status" value="1"/>
</dbReference>
<protein>
    <submittedName>
        <fullName evidence="4">NAD-dependent succinate-semialdehyde dehydrogenase</fullName>
    </submittedName>
</protein>
<dbReference type="Gene3D" id="3.40.309.10">
    <property type="entry name" value="Aldehyde Dehydrogenase, Chain A, domain 2"/>
    <property type="match status" value="1"/>
</dbReference>
<dbReference type="RefSeq" id="WP_088385156.1">
    <property type="nucleotide sequence ID" value="NZ_NIOF01000004.1"/>
</dbReference>
<evidence type="ECO:0000313" key="4">
    <source>
        <dbReference type="EMBL" id="OWQ90950.1"/>
    </source>
</evidence>
<dbReference type="AlphaFoldDB" id="A0A246JEF5"/>
<dbReference type="EMBL" id="NIOF01000004">
    <property type="protein sequence ID" value="OWQ90950.1"/>
    <property type="molecule type" value="Genomic_DNA"/>
</dbReference>
<comment type="caution">
    <text evidence="4">The sequence shown here is derived from an EMBL/GenBank/DDBJ whole genome shotgun (WGS) entry which is preliminary data.</text>
</comment>
<reference evidence="4 5" key="1">
    <citation type="journal article" date="2008" name="Int. J. Syst. Evol. Microbiol.">
        <title>Description of Roseateles aquatilis sp. nov. and Roseateles terrae sp. nov., in the class Betaproteobacteria, and emended description of the genus Roseateles.</title>
        <authorList>
            <person name="Gomila M."/>
            <person name="Bowien B."/>
            <person name="Falsen E."/>
            <person name="Moore E.R."/>
            <person name="Lalucat J."/>
        </authorList>
    </citation>
    <scope>NUCLEOTIDE SEQUENCE [LARGE SCALE GENOMIC DNA]</scope>
    <source>
        <strain evidence="4 5">CCUG 48205</strain>
    </source>
</reference>
<dbReference type="FunFam" id="3.40.309.10:FF:000009">
    <property type="entry name" value="Aldehyde dehydrogenase A"/>
    <property type="match status" value="1"/>
</dbReference>
<dbReference type="OrthoDB" id="6187633at2"/>
<evidence type="ECO:0000313" key="5">
    <source>
        <dbReference type="Proteomes" id="UP000197468"/>
    </source>
</evidence>
<dbReference type="FunFam" id="3.40.605.10:FF:000033">
    <property type="entry name" value="NAD-dependent succinate-semialdehyde dehydrogenase"/>
    <property type="match status" value="1"/>
</dbReference>
<dbReference type="GO" id="GO:0004777">
    <property type="term" value="F:succinate-semialdehyde dehydrogenase (NAD+) activity"/>
    <property type="evidence" value="ECO:0007669"/>
    <property type="project" value="TreeGrafter"/>
</dbReference>
<dbReference type="Gene3D" id="3.40.605.10">
    <property type="entry name" value="Aldehyde Dehydrogenase, Chain A, domain 1"/>
    <property type="match status" value="1"/>
</dbReference>
<dbReference type="GO" id="GO:0009450">
    <property type="term" value="P:gamma-aminobutyric acid catabolic process"/>
    <property type="evidence" value="ECO:0007669"/>
    <property type="project" value="TreeGrafter"/>
</dbReference>
<dbReference type="CDD" id="cd07103">
    <property type="entry name" value="ALDH_F5_SSADH_GabD"/>
    <property type="match status" value="1"/>
</dbReference>
<dbReference type="InterPro" id="IPR016163">
    <property type="entry name" value="Ald_DH_C"/>
</dbReference>
<proteinExistence type="inferred from homology"/>
<evidence type="ECO:0000256" key="1">
    <source>
        <dbReference type="ARBA" id="ARBA00009986"/>
    </source>
</evidence>
<dbReference type="PANTHER" id="PTHR43353">
    <property type="entry name" value="SUCCINATE-SEMIALDEHYDE DEHYDROGENASE, MITOCHONDRIAL"/>
    <property type="match status" value="1"/>
</dbReference>
<accession>A0A246JEF5</accession>
<evidence type="ECO:0000256" key="2">
    <source>
        <dbReference type="ARBA" id="ARBA00023002"/>
    </source>
</evidence>
<dbReference type="InterPro" id="IPR016162">
    <property type="entry name" value="Ald_DH_N"/>
</dbReference>
<keyword evidence="5" id="KW-1185">Reference proteome</keyword>
<dbReference type="SUPFAM" id="SSF53720">
    <property type="entry name" value="ALDH-like"/>
    <property type="match status" value="1"/>
</dbReference>
<feature type="domain" description="Aldehyde dehydrogenase" evidence="3">
    <location>
        <begin position="21"/>
        <end position="473"/>
    </location>
</feature>
<gene>
    <name evidence="4" type="ORF">CDN99_12405</name>
</gene>
<dbReference type="InterPro" id="IPR015590">
    <property type="entry name" value="Aldehyde_DH_dom"/>
</dbReference>
<keyword evidence="2" id="KW-0560">Oxidoreductase</keyword>
<dbReference type="InterPro" id="IPR050740">
    <property type="entry name" value="Aldehyde_DH_Superfamily"/>
</dbReference>
<sequence>MQYPQLNLYIDGQLLRGEGRQEQDVLNPATNEVIGQLPHATQADLDSALASSQRAFAAWRTVSALERSQLLRKVAAGIREHAPAISRNLTLEQGKPLAEALGEVMSCAEHAEWHAEEARRIYGRLIPARDARVQQTVLREPIGVCVAFSPWNFPFSQAFRKVVAAIGAGCTVILKGSSDTPASVLAIAKVFHDAGLPPGVLNVVSGDSGMISEHLIRSPIVRKISFTGSTPVGQRLAALAGAKMKRSTMELGGHAPVIVCDDADIDQAAKVLAAFKFRNAGQVCISPTRFYVQEGAYARFVDRFVGQVEALKVGDGLDEATRMGPLAQRRRVAVMESFVEDTRHRGGQVLTGGKRLPGNGNFFAPTVLAELEDDSRFMTEEPFGPIAGIVSFKSVDEVLVRANSLPFGLASYAFTTSLKNAHQISRGLEAGMVSINHIGLALAETPFGGVKESGYGSEGGSETFDGYLTTKFISQLS</sequence>